<dbReference type="InterPro" id="IPR043134">
    <property type="entry name" value="GTP-CH-I_N"/>
</dbReference>
<keyword evidence="13 15" id="KW-0472">Membrane</keyword>
<keyword evidence="11 15" id="KW-1133">Transmembrane helix</keyword>
<dbReference type="SUPFAM" id="SSF55620">
    <property type="entry name" value="Tetrahydrobiopterin biosynthesis enzymes-like"/>
    <property type="match status" value="1"/>
</dbReference>
<feature type="transmembrane region" description="Helical" evidence="15">
    <location>
        <begin position="351"/>
        <end position="371"/>
    </location>
</feature>
<evidence type="ECO:0000313" key="17">
    <source>
        <dbReference type="EMBL" id="MBN3284050.1"/>
    </source>
</evidence>
<evidence type="ECO:0000256" key="10">
    <source>
        <dbReference type="ARBA" id="ARBA00022824"/>
    </source>
</evidence>
<evidence type="ECO:0000256" key="2">
    <source>
        <dbReference type="ARBA" id="ARBA00004687"/>
    </source>
</evidence>
<dbReference type="InterPro" id="IPR043133">
    <property type="entry name" value="GTP-CH-I_C/QueF"/>
</dbReference>
<reference evidence="17" key="1">
    <citation type="journal article" date="2021" name="Cell">
        <title>Tracing the genetic footprints of vertebrate landing in non-teleost ray-finned fishes.</title>
        <authorList>
            <person name="Bi X."/>
            <person name="Wang K."/>
            <person name="Yang L."/>
            <person name="Pan H."/>
            <person name="Jiang H."/>
            <person name="Wei Q."/>
            <person name="Fang M."/>
            <person name="Yu H."/>
            <person name="Zhu C."/>
            <person name="Cai Y."/>
            <person name="He Y."/>
            <person name="Gan X."/>
            <person name="Zeng H."/>
            <person name="Yu D."/>
            <person name="Zhu Y."/>
            <person name="Jiang H."/>
            <person name="Qiu Q."/>
            <person name="Yang H."/>
            <person name="Zhang Y.E."/>
            <person name="Wang W."/>
            <person name="Zhu M."/>
            <person name="He S."/>
            <person name="Zhang G."/>
        </authorList>
    </citation>
    <scope>NUCLEOTIDE SEQUENCE</scope>
    <source>
        <strain evidence="17">Pddl_001</strain>
    </source>
</reference>
<evidence type="ECO:0000256" key="13">
    <source>
        <dbReference type="ARBA" id="ARBA00023136"/>
    </source>
</evidence>
<feature type="transmembrane region" description="Helical" evidence="15">
    <location>
        <begin position="278"/>
        <end position="298"/>
    </location>
</feature>
<evidence type="ECO:0000256" key="15">
    <source>
        <dbReference type="SAM" id="Phobius"/>
    </source>
</evidence>
<accession>A0ABS2YC06</accession>
<comment type="similarity">
    <text evidence="4">Belongs to the GTP cyclohydrolase I family.</text>
</comment>
<evidence type="ECO:0000256" key="11">
    <source>
        <dbReference type="ARBA" id="ARBA00022989"/>
    </source>
</evidence>
<dbReference type="EC" id="3.5.4.16" evidence="5"/>
<gene>
    <name evidence="17" type="primary">Gch1_1</name>
    <name evidence="17" type="ORF">GTO93_0010229</name>
</gene>
<dbReference type="NCBIfam" id="NF006825">
    <property type="entry name" value="PRK09347.1-2"/>
    <property type="match status" value="1"/>
</dbReference>
<organism evidence="17 18">
    <name type="scientific">Polyodon spathula</name>
    <name type="common">North American paddlefish</name>
    <name type="synonym">Squalus spathula</name>
    <dbReference type="NCBI Taxonomy" id="7913"/>
    <lineage>
        <taxon>Eukaryota</taxon>
        <taxon>Metazoa</taxon>
        <taxon>Chordata</taxon>
        <taxon>Craniata</taxon>
        <taxon>Vertebrata</taxon>
        <taxon>Euteleostomi</taxon>
        <taxon>Actinopterygii</taxon>
        <taxon>Chondrostei</taxon>
        <taxon>Acipenseriformes</taxon>
        <taxon>Polyodontidae</taxon>
        <taxon>Polyodon</taxon>
    </lineage>
</organism>
<dbReference type="PANTHER" id="PTHR11109">
    <property type="entry name" value="GTP CYCLOHYDROLASE I"/>
    <property type="match status" value="1"/>
</dbReference>
<keyword evidence="10" id="KW-0256">Endoplasmic reticulum</keyword>
<protein>
    <recommendedName>
        <fullName evidence="6">GTP cyclohydrolase 1</fullName>
        <ecNumber evidence="5">3.5.4.16</ecNumber>
    </recommendedName>
    <alternativeName>
        <fullName evidence="14">GTP cyclohydrolase I</fullName>
    </alternativeName>
</protein>
<feature type="transmembrane region" description="Helical" evidence="15">
    <location>
        <begin position="319"/>
        <end position="339"/>
    </location>
</feature>
<evidence type="ECO:0000256" key="5">
    <source>
        <dbReference type="ARBA" id="ARBA00012715"/>
    </source>
</evidence>
<evidence type="ECO:0000256" key="14">
    <source>
        <dbReference type="ARBA" id="ARBA00030854"/>
    </source>
</evidence>
<name>A0ABS2YC06_POLSP</name>
<dbReference type="InterPro" id="IPR018234">
    <property type="entry name" value="GTP_CycHdrlase_I_CS"/>
</dbReference>
<dbReference type="InterPro" id="IPR020602">
    <property type="entry name" value="GTP_CycHdrlase_I_dom"/>
</dbReference>
<evidence type="ECO:0000256" key="7">
    <source>
        <dbReference type="ARBA" id="ARBA00022502"/>
    </source>
</evidence>
<feature type="non-terminal residue" evidence="17">
    <location>
        <position position="446"/>
    </location>
</feature>
<keyword evidence="8 15" id="KW-0812">Transmembrane</keyword>
<keyword evidence="18" id="KW-1185">Reference proteome</keyword>
<comment type="pathway">
    <text evidence="2">Glycolipid biosynthesis; glycosylphosphatidylinositol-anchor biosynthesis.</text>
</comment>
<comment type="subcellular location">
    <subcellularLocation>
        <location evidence="1">Endoplasmic reticulum membrane</location>
        <topology evidence="1">Multi-pass membrane protein</topology>
    </subcellularLocation>
</comment>
<evidence type="ECO:0000313" key="18">
    <source>
        <dbReference type="Proteomes" id="UP001166093"/>
    </source>
</evidence>
<dbReference type="PROSITE" id="PS00860">
    <property type="entry name" value="GTP_CYCLOHYDROL_1_2"/>
    <property type="match status" value="1"/>
</dbReference>
<dbReference type="Gene3D" id="3.30.1130.10">
    <property type="match status" value="1"/>
</dbReference>
<dbReference type="InterPro" id="IPR009580">
    <property type="entry name" value="GPI_biosynthesis_protein_Pig-F"/>
</dbReference>
<dbReference type="PANTHER" id="PTHR11109:SF6">
    <property type="entry name" value="GTP CYCLOHYDROLASE 1"/>
    <property type="match status" value="1"/>
</dbReference>
<evidence type="ECO:0000256" key="1">
    <source>
        <dbReference type="ARBA" id="ARBA00004477"/>
    </source>
</evidence>
<keyword evidence="12" id="KW-0783">Tetrahydrobiopterin biosynthesis</keyword>
<feature type="transmembrane region" description="Helical" evidence="15">
    <location>
        <begin position="242"/>
        <end position="266"/>
    </location>
</feature>
<feature type="domain" description="GTP cyclohydrolase I" evidence="16">
    <location>
        <begin position="62"/>
        <end position="231"/>
    </location>
</feature>
<feature type="non-terminal residue" evidence="17">
    <location>
        <position position="1"/>
    </location>
</feature>
<keyword evidence="7" id="KW-0337">GPI-anchor biosynthesis</keyword>
<dbReference type="Pfam" id="PF06699">
    <property type="entry name" value="PIG-F"/>
    <property type="match status" value="1"/>
</dbReference>
<dbReference type="InterPro" id="IPR001474">
    <property type="entry name" value="GTP_CycHdrlase_I"/>
</dbReference>
<evidence type="ECO:0000259" key="16">
    <source>
        <dbReference type="Pfam" id="PF01227"/>
    </source>
</evidence>
<sequence length="446" mass="49107">MEHQKAAAEMNGVCNGNTVAEYNCHKVLSEEAMTQSEKAAVYNCHGTSRKESEDEFKLPALEAAYNTILKGLGENTDRQGLLLTPRRAAKAMQFLTKGYHETIYAYIIILNSQTMNIKLRADEPMKAVCLLNLQVHIGYLPNKRIVGLSKLARIVEIFSHRLQVQERLTKQIALAITEALNPAGVAVVIEAAHMCMVLRGVQKINSQTITSTMLGVFRGDPKTREEFLLLVKEKVAMKDIEINGMVSAHCIIAVSIVMATIVPAVLLDGFSVYGTHLLWLYICTAGVAAVNIAVYTLLGVSPPAKKSTLSHKVTKVSKSCLYFMFSCLLFHGIVVLYGAPLLESASETFSFAVLLSTFTTLRCLCILGPNVQAWIRVFSRNGYVLSYIAFNRSVQPRSFCTAQTGNTPMLPGKTLAVQNVWNTYIAFKIVTRCHACTLPTFLIGNS</sequence>
<evidence type="ECO:0000256" key="3">
    <source>
        <dbReference type="ARBA" id="ARBA00005080"/>
    </source>
</evidence>
<evidence type="ECO:0000256" key="6">
    <source>
        <dbReference type="ARBA" id="ARBA00017272"/>
    </source>
</evidence>
<comment type="caution">
    <text evidence="17">The sequence shown here is derived from an EMBL/GenBank/DDBJ whole genome shotgun (WGS) entry which is preliminary data.</text>
</comment>
<dbReference type="Proteomes" id="UP001166093">
    <property type="component" value="Unassembled WGS sequence"/>
</dbReference>
<dbReference type="Gene3D" id="1.10.286.10">
    <property type="match status" value="1"/>
</dbReference>
<evidence type="ECO:0000256" key="4">
    <source>
        <dbReference type="ARBA" id="ARBA00008085"/>
    </source>
</evidence>
<proteinExistence type="inferred from homology"/>
<evidence type="ECO:0000256" key="9">
    <source>
        <dbReference type="ARBA" id="ARBA00022801"/>
    </source>
</evidence>
<evidence type="ECO:0000256" key="12">
    <source>
        <dbReference type="ARBA" id="ARBA00023007"/>
    </source>
</evidence>
<dbReference type="EMBL" id="JAAWVQ010132857">
    <property type="protein sequence ID" value="MBN3284050.1"/>
    <property type="molecule type" value="Genomic_DNA"/>
</dbReference>
<dbReference type="Pfam" id="PF01227">
    <property type="entry name" value="GTP_cyclohydroI"/>
    <property type="match status" value="1"/>
</dbReference>
<dbReference type="HAMAP" id="MF_00223">
    <property type="entry name" value="FolE"/>
    <property type="match status" value="1"/>
</dbReference>
<keyword evidence="9" id="KW-0378">Hydrolase</keyword>
<evidence type="ECO:0000256" key="8">
    <source>
        <dbReference type="ARBA" id="ARBA00022692"/>
    </source>
</evidence>
<comment type="pathway">
    <text evidence="3">Cofactor biosynthesis; 7,8-dihydroneopterin triphosphate biosynthesis; 7,8-dihydroneopterin triphosphate from GTP: step 1/1.</text>
</comment>